<dbReference type="PANTHER" id="PTHR33490">
    <property type="entry name" value="BLR5614 PROTEIN-RELATED"/>
    <property type="match status" value="1"/>
</dbReference>
<dbReference type="STRING" id="1797737.A2196_03215"/>
<keyword evidence="1" id="KW-0812">Transmembrane</keyword>
<dbReference type="AlphaFoldDB" id="A0A1F5HBF0"/>
<dbReference type="Pfam" id="PF01841">
    <property type="entry name" value="Transglut_core"/>
    <property type="match status" value="1"/>
</dbReference>
<keyword evidence="1" id="KW-0472">Membrane</keyword>
<dbReference type="PANTHER" id="PTHR33490:SF6">
    <property type="entry name" value="SLL1049 PROTEIN"/>
    <property type="match status" value="1"/>
</dbReference>
<evidence type="ECO:0000259" key="2">
    <source>
        <dbReference type="SMART" id="SM00460"/>
    </source>
</evidence>
<dbReference type="EMBL" id="MFCA01000026">
    <property type="protein sequence ID" value="OGE01483.1"/>
    <property type="molecule type" value="Genomic_DNA"/>
</dbReference>
<keyword evidence="1" id="KW-1133">Transmembrane helix</keyword>
<feature type="domain" description="Transglutaminase-like" evidence="2">
    <location>
        <begin position="358"/>
        <end position="431"/>
    </location>
</feature>
<dbReference type="InterPro" id="IPR038765">
    <property type="entry name" value="Papain-like_cys_pep_sf"/>
</dbReference>
<dbReference type="SUPFAM" id="SSF54001">
    <property type="entry name" value="Cysteine proteinases"/>
    <property type="match status" value="1"/>
</dbReference>
<reference evidence="3 4" key="1">
    <citation type="journal article" date="2016" name="Nat. Commun.">
        <title>Thousands of microbial genomes shed light on interconnected biogeochemical processes in an aquifer system.</title>
        <authorList>
            <person name="Anantharaman K."/>
            <person name="Brown C.T."/>
            <person name="Hug L.A."/>
            <person name="Sharon I."/>
            <person name="Castelle C.J."/>
            <person name="Probst A.J."/>
            <person name="Thomas B.C."/>
            <person name="Singh A."/>
            <person name="Wilkins M.J."/>
            <person name="Karaoz U."/>
            <person name="Brodie E.L."/>
            <person name="Williams K.H."/>
            <person name="Hubbard S.S."/>
            <person name="Banfield J.F."/>
        </authorList>
    </citation>
    <scope>NUCLEOTIDE SEQUENCE [LARGE SCALE GENOMIC DNA]</scope>
</reference>
<dbReference type="SMART" id="SM00460">
    <property type="entry name" value="TGc"/>
    <property type="match status" value="1"/>
</dbReference>
<organism evidence="3 4">
    <name type="scientific">Candidatus Curtissbacteria bacterium RIFOXYA1_FULL_41_14</name>
    <dbReference type="NCBI Taxonomy" id="1797737"/>
    <lineage>
        <taxon>Bacteria</taxon>
        <taxon>Candidatus Curtissiibacteriota</taxon>
    </lineage>
</organism>
<proteinExistence type="predicted"/>
<dbReference type="InterPro" id="IPR002931">
    <property type="entry name" value="Transglutaminase-like"/>
</dbReference>
<protein>
    <recommendedName>
        <fullName evidence="2">Transglutaminase-like domain-containing protein</fullName>
    </recommendedName>
</protein>
<accession>A0A1F5HBF0</accession>
<feature type="transmembrane region" description="Helical" evidence="1">
    <location>
        <begin position="595"/>
        <end position="618"/>
    </location>
</feature>
<gene>
    <name evidence="3" type="ORF">A2196_03215</name>
</gene>
<comment type="caution">
    <text evidence="3">The sequence shown here is derived from an EMBL/GenBank/DDBJ whole genome shotgun (WGS) entry which is preliminary data.</text>
</comment>
<dbReference type="Proteomes" id="UP000176751">
    <property type="component" value="Unassembled WGS sequence"/>
</dbReference>
<evidence type="ECO:0000313" key="4">
    <source>
        <dbReference type="Proteomes" id="UP000176751"/>
    </source>
</evidence>
<evidence type="ECO:0000313" key="3">
    <source>
        <dbReference type="EMBL" id="OGE01483.1"/>
    </source>
</evidence>
<dbReference type="Gene3D" id="3.10.620.30">
    <property type="match status" value="1"/>
</dbReference>
<sequence>MRFLTRFFLLAFCLFSLFTIHYSLFIAPAFSQGEFETDYDVLYTVGQDGKTNVTQKIVLKNKTSNYYAEKFELKIGSTKVEDVKATDNIGPLETNVKFDQNTTSIEVKFNQKVIGIGKTLPWELTYTSSELATKSGQIWEISIPRLAKAADIGAYKANISVPSSFGPVAFTIPQPKTTNKALNRQEFSFDKEQLIQTGIAMSFGQKQVFSFKLNYFLQNNNLTNQFSQIALPPDNNYQKIVIEKIEPNPVNIDVDKDGNLLAKYKLAPHSDLDVEVSGFVEVFSKPFRKINAELSQEEKELYTQPQKYWDTANAQIKETASTLKTPEQIYDFVTTTLSYSKERLSQPKIERLGAAGALQFPKDAVCMEFTDLFIALARASHIPAREVEGFAYTQNERLRPLSLTLPEGDILHAWPEYWDDELGWVQVDPTWGSTSGGLDYFSKLDFNHITFVQRGVSSTSPYPAGSYKREEDSQKKGVFVSFAQDLPTLTATPQLLLLSPQKIISAFPVKVQAKVSNVGSTSLIGQKISLSTGKLKNLSSGDTEIPILPPFSTREFEFNLQANALFLNTEDTLILSYADSQISKPIRILPIYQIFFFKSFSLSILIAIIICATSYFIYKKIKKSKVKLPAY</sequence>
<name>A0A1F5HBF0_9BACT</name>
<evidence type="ECO:0000256" key="1">
    <source>
        <dbReference type="SAM" id="Phobius"/>
    </source>
</evidence>